<evidence type="ECO:0000313" key="2">
    <source>
        <dbReference type="EMBL" id="AHX11442.1"/>
    </source>
</evidence>
<proteinExistence type="predicted"/>
<dbReference type="RefSeq" id="WP_051579579.1">
    <property type="nucleotide sequence ID" value="NZ_CP007481.1"/>
</dbReference>
<sequence length="784" mass="92161">MLYNIDIRDNIYDSILCYLYNQNSSDSRDYSHCLILTPNYSFSYSLKKKFRDGMVLPMIADCQKIIERFALEQQNFEYINFRTKAIIAIYKFLRNIGHHCSISEAALLLTKLEDEENYTDIHLLGVVREQLKYLTEYKEFQKLALSDILNRHEQVIIAGIYVTDATSEHIYRKSIEHNYPIFIQGLVTDENYHPDPNHFLYKTWKFYTEEPITIIDQNKDLDDNFFPRNSSSTSFDTRYEIKIYQTANDYHQLKEAEKHLLNLFPDVALVTKNQMLLRKIQLNLNHKGISLFFREKYKVHPDGIFLLKLIDLALLGSTDENIIALLKHRYIYKYNSSIVDEIEKSLLRTIKIDARTLEKPASTYLESIKKAAEQLSDAENLAKYHLEWANSLTDNLDLDSKKILRLIENHLPELRDINDYKEVLTFFLENHYFYPCEKNENSIEVFSPREASFLNHKNVLLLDCTEQDFPVSDSQVMLNLFQIISTKKTVAISSKQRNLSRLLLKIQYSNQAVGELSIPLENTESLLIEKVETRKNELYIPAEMLPKKLSPTMIELLISSPYKFYMRYILGIKEVNPIGIKPGYKELGCVLHNVFRRAANEKFSKEEYKQILLDELQKYATQYPYVKNLWLPRGLKILEQFSLFHNDRLNRISTLENEKEVSISFEEFKGVEIRCRFDRIEFLDDGTVSIVEFKTGIVPTLKQIKEFIKPQLLIQGLVLQRSQHMEISELLYCKPSVDKIVLRQIAAPMQEIESCQYKLKELLRHYLSGNFNFCEENTIYFAVH</sequence>
<evidence type="ECO:0000259" key="1">
    <source>
        <dbReference type="Pfam" id="PF12705"/>
    </source>
</evidence>
<feature type="domain" description="PD-(D/E)XK endonuclease-like" evidence="1">
    <location>
        <begin position="549"/>
        <end position="775"/>
    </location>
</feature>
<dbReference type="InterPro" id="IPR038726">
    <property type="entry name" value="PDDEXK_AddAB-type"/>
</dbReference>
<reference evidence="2 3" key="1">
    <citation type="submission" date="2014-03" db="EMBL/GenBank/DDBJ databases">
        <title>Sequencing and Comparison of Genomes and Transcriptome Profiles of Human Ehrlichiosis Agents.</title>
        <authorList>
            <person name="Lin M."/>
            <person name="Daugherty S.C."/>
            <person name="Nagaraj S."/>
            <person name="Cheng Z."/>
            <person name="Xiong Q."/>
            <person name="Lin F.-Y."/>
            <person name="Sengamalay N."/>
            <person name="Ott S."/>
            <person name="Godinez A."/>
            <person name="Tallon L.J."/>
            <person name="Sadzewicz L."/>
            <person name="Fraser C.M."/>
            <person name="Dunning Hotopp J.C."/>
            <person name="Rikihisa Y."/>
        </authorList>
    </citation>
    <scope>NUCLEOTIDE SEQUENCE [LARGE SCALE GENOMIC DNA]</scope>
    <source>
        <strain evidence="2 3">Oregon</strain>
    </source>
</reference>
<dbReference type="Proteomes" id="UP000023755">
    <property type="component" value="Chromosome"/>
</dbReference>
<dbReference type="Gene3D" id="3.90.320.10">
    <property type="match status" value="1"/>
</dbReference>
<dbReference type="OrthoDB" id="9780606at2"/>
<name>X5GWM2_9RICK</name>
<accession>X5GWM2</accession>
<gene>
    <name evidence="2" type="ORF">NHE_0500</name>
</gene>
<dbReference type="KEGG" id="nhm:NHE_0500"/>
<organism evidence="2 3">
    <name type="scientific">Neorickettsia helminthoeca str. Oregon</name>
    <dbReference type="NCBI Taxonomy" id="1286528"/>
    <lineage>
        <taxon>Bacteria</taxon>
        <taxon>Pseudomonadati</taxon>
        <taxon>Pseudomonadota</taxon>
        <taxon>Alphaproteobacteria</taxon>
        <taxon>Rickettsiales</taxon>
        <taxon>Anaplasmataceae</taxon>
        <taxon>Neorickettsia</taxon>
    </lineage>
</organism>
<evidence type="ECO:0000313" key="3">
    <source>
        <dbReference type="Proteomes" id="UP000023755"/>
    </source>
</evidence>
<dbReference type="STRING" id="1286528.NHE_0500"/>
<dbReference type="HOGENOM" id="CLU_407597_0_0_5"/>
<keyword evidence="3" id="KW-1185">Reference proteome</keyword>
<dbReference type="InterPro" id="IPR027417">
    <property type="entry name" value="P-loop_NTPase"/>
</dbReference>
<dbReference type="Pfam" id="PF12705">
    <property type="entry name" value="PDDEXK_1"/>
    <property type="match status" value="1"/>
</dbReference>
<protein>
    <submittedName>
        <fullName evidence="2">PD-(D/E)XK nuclease superfamily protein</fullName>
    </submittedName>
</protein>
<dbReference type="InterPro" id="IPR011604">
    <property type="entry name" value="PDDEXK-like_dom_sf"/>
</dbReference>
<dbReference type="SUPFAM" id="SSF52540">
    <property type="entry name" value="P-loop containing nucleoside triphosphate hydrolases"/>
    <property type="match status" value="1"/>
</dbReference>
<dbReference type="EMBL" id="CP007481">
    <property type="protein sequence ID" value="AHX11442.1"/>
    <property type="molecule type" value="Genomic_DNA"/>
</dbReference>
<dbReference type="AlphaFoldDB" id="X5GWM2"/>